<dbReference type="GO" id="GO:0061133">
    <property type="term" value="F:endopeptidase activator activity"/>
    <property type="evidence" value="ECO:0007669"/>
    <property type="project" value="Ensembl"/>
</dbReference>
<evidence type="ECO:0000256" key="1">
    <source>
        <dbReference type="SAM" id="Phobius"/>
    </source>
</evidence>
<keyword evidence="1" id="KW-0812">Transmembrane</keyword>
<accession>A0A493SWB9</accession>
<dbReference type="GO" id="GO:2000565">
    <property type="term" value="P:negative regulation of CD8-positive, alpha-beta T cell proliferation"/>
    <property type="evidence" value="ECO:0007669"/>
    <property type="project" value="Ensembl"/>
</dbReference>
<reference evidence="3 4" key="1">
    <citation type="submission" date="2017-10" db="EMBL/GenBank/DDBJ databases">
        <title>A new Pekin duck reference genome.</title>
        <authorList>
            <person name="Hou Z.-C."/>
            <person name="Zhou Z.-K."/>
            <person name="Zhu F."/>
            <person name="Hou S.-S."/>
        </authorList>
    </citation>
    <scope>NUCLEOTIDE SEQUENCE [LARGE SCALE GENOMIC DNA]</scope>
</reference>
<dbReference type="GO" id="GO:0120158">
    <property type="term" value="P:positive regulation of collagen catabolic process"/>
    <property type="evidence" value="ECO:0007669"/>
    <property type="project" value="Ensembl"/>
</dbReference>
<dbReference type="GO" id="GO:0045591">
    <property type="term" value="P:positive regulation of regulatory T cell differentiation"/>
    <property type="evidence" value="ECO:0007669"/>
    <property type="project" value="Ensembl"/>
</dbReference>
<dbReference type="GO" id="GO:0005886">
    <property type="term" value="C:plasma membrane"/>
    <property type="evidence" value="ECO:0007669"/>
    <property type="project" value="Ensembl"/>
</dbReference>
<dbReference type="GO" id="GO:0032689">
    <property type="term" value="P:negative regulation of type II interferon production"/>
    <property type="evidence" value="ECO:0007669"/>
    <property type="project" value="Ensembl"/>
</dbReference>
<dbReference type="GO" id="GO:0032693">
    <property type="term" value="P:negative regulation of interleukin-10 production"/>
    <property type="evidence" value="ECO:0007669"/>
    <property type="project" value="Ensembl"/>
</dbReference>
<keyword evidence="1" id="KW-0472">Membrane</keyword>
<dbReference type="GO" id="GO:0010628">
    <property type="term" value="P:positive regulation of gene expression"/>
    <property type="evidence" value="ECO:0007669"/>
    <property type="project" value="Ensembl"/>
</dbReference>
<dbReference type="GO" id="GO:0031638">
    <property type="term" value="P:zymogen activation"/>
    <property type="evidence" value="ECO:0007669"/>
    <property type="project" value="Ensembl"/>
</dbReference>
<dbReference type="Gene3D" id="2.60.40.10">
    <property type="entry name" value="Immunoglobulins"/>
    <property type="match status" value="1"/>
</dbReference>
<organism evidence="3 4">
    <name type="scientific">Anas platyrhynchos platyrhynchos</name>
    <name type="common">Northern mallard</name>
    <dbReference type="NCBI Taxonomy" id="8840"/>
    <lineage>
        <taxon>Eukaryota</taxon>
        <taxon>Metazoa</taxon>
        <taxon>Chordata</taxon>
        <taxon>Craniata</taxon>
        <taxon>Vertebrata</taxon>
        <taxon>Euteleostomi</taxon>
        <taxon>Archelosauria</taxon>
        <taxon>Archosauria</taxon>
        <taxon>Dinosauria</taxon>
        <taxon>Saurischia</taxon>
        <taxon>Theropoda</taxon>
        <taxon>Coelurosauria</taxon>
        <taxon>Aves</taxon>
        <taxon>Neognathae</taxon>
        <taxon>Galloanserae</taxon>
        <taxon>Anseriformes</taxon>
        <taxon>Anatidae</taxon>
        <taxon>Anatinae</taxon>
        <taxon>Anas</taxon>
    </lineage>
</organism>
<dbReference type="InterPro" id="IPR042473">
    <property type="entry name" value="VISTA"/>
</dbReference>
<dbReference type="GO" id="GO:0032700">
    <property type="term" value="P:negative regulation of interleukin-17 production"/>
    <property type="evidence" value="ECO:0007669"/>
    <property type="project" value="Ensembl"/>
</dbReference>
<sequence>MKDAARVLFEASCRARFQGAIVLAPLPQEDMKGGTLALLVTAPYARCVCPEGQNVTLSCRVSGPLADRHDLLYKTWYFSSAGDQSCSEKQHIRNLTERELHHMEPGRHHGTAPNGTARAPHGWQGGHRGVEFVPNHHGAFHIVVMNLTLQDSGNYCCYAMEVRREHGKPQTLQVAHGFVELQIQRGRGELQNCTFYTANSKDITAAALATGACIVGILCLPLILVLIYKQRQAVSSRRTYSAACSPSHLPVPEPQGPDLGRALLALAKSLWRSGLCSSSSGHDASREQEPRFRHPSLFHHGWGTAAPRCIAKLPGGGGKAKPQELDFGMLNGRAGWVSWGAHGADAFCLWQVPTSWSEWRGERACPHIYTPKTSPVLLLSLPRAPCWVAAEVLLVTAAPSLPVPQKCQAKSGS</sequence>
<reference evidence="3" key="2">
    <citation type="submission" date="2025-08" db="UniProtKB">
        <authorList>
            <consortium name="Ensembl"/>
        </authorList>
    </citation>
    <scope>IDENTIFICATION</scope>
</reference>
<dbReference type="GO" id="GO:2000562">
    <property type="term" value="P:negative regulation of CD4-positive, alpha-beta T cell proliferation"/>
    <property type="evidence" value="ECO:0007669"/>
    <property type="project" value="Ensembl"/>
</dbReference>
<keyword evidence="1" id="KW-1133">Transmembrane helix</keyword>
<dbReference type="SMART" id="SM00409">
    <property type="entry name" value="IG"/>
    <property type="match status" value="1"/>
</dbReference>
<dbReference type="PROSITE" id="PS50835">
    <property type="entry name" value="IG_LIKE"/>
    <property type="match status" value="1"/>
</dbReference>
<proteinExistence type="predicted"/>
<dbReference type="InterPro" id="IPR007110">
    <property type="entry name" value="Ig-like_dom"/>
</dbReference>
<protein>
    <submittedName>
        <fullName evidence="3">V-set immunoregulatory receptor</fullName>
    </submittedName>
</protein>
<feature type="transmembrane region" description="Helical" evidence="1">
    <location>
        <begin position="203"/>
        <end position="228"/>
    </location>
</feature>
<dbReference type="InterPro" id="IPR003599">
    <property type="entry name" value="Ig_sub"/>
</dbReference>
<dbReference type="GeneTree" id="ENSGT00940000163256"/>
<dbReference type="GO" id="GO:0042802">
    <property type="term" value="F:identical protein binding"/>
    <property type="evidence" value="ECO:0007669"/>
    <property type="project" value="Ensembl"/>
</dbReference>
<reference evidence="3" key="3">
    <citation type="submission" date="2025-09" db="UniProtKB">
        <authorList>
            <consortium name="Ensembl"/>
        </authorList>
    </citation>
    <scope>IDENTIFICATION</scope>
</reference>
<dbReference type="Proteomes" id="UP000016666">
    <property type="component" value="Chromosome 6"/>
</dbReference>
<keyword evidence="4" id="KW-1185">Reference proteome</keyword>
<dbReference type="GO" id="GO:0030335">
    <property type="term" value="P:positive regulation of cell migration"/>
    <property type="evidence" value="ECO:0007669"/>
    <property type="project" value="Ensembl"/>
</dbReference>
<dbReference type="GO" id="GO:0019899">
    <property type="term" value="F:enzyme binding"/>
    <property type="evidence" value="ECO:0007669"/>
    <property type="project" value="Ensembl"/>
</dbReference>
<dbReference type="GO" id="GO:0050776">
    <property type="term" value="P:regulation of immune response"/>
    <property type="evidence" value="ECO:0007669"/>
    <property type="project" value="InterPro"/>
</dbReference>
<name>A0A493SWB9_ANAPP</name>
<dbReference type="InterPro" id="IPR013783">
    <property type="entry name" value="Ig-like_fold"/>
</dbReference>
<evidence type="ECO:0000313" key="4">
    <source>
        <dbReference type="Proteomes" id="UP000016666"/>
    </source>
</evidence>
<gene>
    <name evidence="3" type="primary">VSIR</name>
</gene>
<dbReference type="PANTHER" id="PTHR44819:SF1">
    <property type="entry name" value="V-TYPE IMMUNOGLOBULIN DOMAIN-CONTAINING SUPPRESSOR OF T-CELL ACTIVATION"/>
    <property type="match status" value="1"/>
</dbReference>
<dbReference type="STRING" id="8840.ENSAPLP00000017793"/>
<dbReference type="SUPFAM" id="SSF48726">
    <property type="entry name" value="Immunoglobulin"/>
    <property type="match status" value="1"/>
</dbReference>
<feature type="domain" description="Ig-like" evidence="2">
    <location>
        <begin position="51"/>
        <end position="175"/>
    </location>
</feature>
<evidence type="ECO:0000313" key="3">
    <source>
        <dbReference type="Ensembl" id="ENSAPLP00000017793.1"/>
    </source>
</evidence>
<dbReference type="PANTHER" id="PTHR44819">
    <property type="entry name" value="V-TYPE IMMUNOGLOBULIN DOMAIN-CONTAINING SUPPRESSOR OF T-CELL ACTIVATION"/>
    <property type="match status" value="1"/>
</dbReference>
<dbReference type="AlphaFoldDB" id="A0A493SWB9"/>
<dbReference type="InterPro" id="IPR036179">
    <property type="entry name" value="Ig-like_dom_sf"/>
</dbReference>
<dbReference type="GO" id="GO:0032720">
    <property type="term" value="P:negative regulation of tumor necrosis factor production"/>
    <property type="evidence" value="ECO:0007669"/>
    <property type="project" value="Ensembl"/>
</dbReference>
<dbReference type="Ensembl" id="ENSAPLT00000044542.1">
    <property type="protein sequence ID" value="ENSAPLP00000017793.1"/>
    <property type="gene ID" value="ENSAPLG00000022193.1"/>
</dbReference>
<evidence type="ECO:0000259" key="2">
    <source>
        <dbReference type="PROSITE" id="PS50835"/>
    </source>
</evidence>